<comment type="caution">
    <text evidence="6">The sequence shown here is derived from an EMBL/GenBank/DDBJ whole genome shotgun (WGS) entry which is preliminary data.</text>
</comment>
<feature type="transmembrane region" description="Helical" evidence="4">
    <location>
        <begin position="178"/>
        <end position="199"/>
    </location>
</feature>
<keyword evidence="3" id="KW-0804">Transcription</keyword>
<dbReference type="PANTHER" id="PTHR44688">
    <property type="entry name" value="DNA-BINDING TRANSCRIPTIONAL ACTIVATOR DEVR_DOSR"/>
    <property type="match status" value="1"/>
</dbReference>
<keyword evidence="4" id="KW-1133">Transmembrane helix</keyword>
<accession>A0A6N7RN88</accession>
<dbReference type="SUPFAM" id="SSF46894">
    <property type="entry name" value="C-terminal effector domain of the bipartite response regulators"/>
    <property type="match status" value="1"/>
</dbReference>
<evidence type="ECO:0000313" key="7">
    <source>
        <dbReference type="Proteomes" id="UP000438093"/>
    </source>
</evidence>
<keyword evidence="4" id="KW-0472">Membrane</keyword>
<feature type="transmembrane region" description="Helical" evidence="4">
    <location>
        <begin position="61"/>
        <end position="79"/>
    </location>
</feature>
<evidence type="ECO:0000256" key="3">
    <source>
        <dbReference type="ARBA" id="ARBA00023163"/>
    </source>
</evidence>
<name>A0A6N7RN88_9ACTN</name>
<dbReference type="InterPro" id="IPR000792">
    <property type="entry name" value="Tscrpt_reg_LuxR_C"/>
</dbReference>
<keyword evidence="4" id="KW-0812">Transmembrane</keyword>
<dbReference type="RefSeq" id="WP_154333479.1">
    <property type="nucleotide sequence ID" value="NZ_VTFY01000007.1"/>
</dbReference>
<dbReference type="EMBL" id="VTFY01000007">
    <property type="protein sequence ID" value="MRX82624.1"/>
    <property type="molecule type" value="Genomic_DNA"/>
</dbReference>
<proteinExistence type="predicted"/>
<dbReference type="PANTHER" id="PTHR44688:SF16">
    <property type="entry name" value="DNA-BINDING TRANSCRIPTIONAL ACTIVATOR DEVR_DOSR"/>
    <property type="match status" value="1"/>
</dbReference>
<dbReference type="InterPro" id="IPR016032">
    <property type="entry name" value="Sig_transdc_resp-reg_C-effctor"/>
</dbReference>
<feature type="transmembrane region" description="Helical" evidence="4">
    <location>
        <begin position="253"/>
        <end position="270"/>
    </location>
</feature>
<dbReference type="PROSITE" id="PS50043">
    <property type="entry name" value="HTH_LUXR_2"/>
    <property type="match status" value="1"/>
</dbReference>
<sequence length="494" mass="53413">MKPIENMIRDAEQAKPASPKVLLLGLSFLVASNLMFLNAFIPDGLEYALVPGSEFFHIAELLAFLLGGMVCALVYFAGFCRTAKQPRWRRLIAFSSVFYLVGIVSMGLHGVVATLTIPYAILCGAPIGMANALLAILWGRAYQAASPKTILLHAGLSHAIGITLSVLPWLVFGNSSQQWLWVIYQALATIAAARLLATAKPQSSPLRESASPQKIAKDAAAYLWSALAGLSVFALVLGFYWEHYSFAVFYDPTLQTVVTVLAGAAFAAIACSKKEILGFNNVYKAAIPLAAALLLADPFLSYMESGMELLSGISWAACLMIFETIAWTALSVLASMHPSLSDRLFAIERMLVSGAMSAGIVLGCLVSSQTADLIFTALIFVFLAFIIMSFVLSNVNGKNGAVESAPDAIQARALQIAKEHDLSNRETEVFQLLVQGRGENVIGSHLFISPNTVKTHRKHIYKKLGVDSREKLLDLVQEYPETSSRFSSQPGITP</sequence>
<reference evidence="7" key="1">
    <citation type="submission" date="2019-08" db="EMBL/GenBank/DDBJ databases">
        <title>Arthrobacter sp. nov., isolated from plateau pika and Tibetan wild ass.</title>
        <authorList>
            <person name="Ge Y."/>
        </authorList>
    </citation>
    <scope>NUCLEOTIDE SEQUENCE [LARGE SCALE GENOMIC DNA]</scope>
    <source>
        <strain evidence="7">HF-4214</strain>
    </source>
</reference>
<keyword evidence="7" id="KW-1185">Reference proteome</keyword>
<feature type="transmembrane region" description="Helical" evidence="4">
    <location>
        <begin position="220"/>
        <end position="241"/>
    </location>
</feature>
<dbReference type="InterPro" id="IPR036388">
    <property type="entry name" value="WH-like_DNA-bd_sf"/>
</dbReference>
<evidence type="ECO:0000259" key="5">
    <source>
        <dbReference type="PROSITE" id="PS50043"/>
    </source>
</evidence>
<feature type="transmembrane region" description="Helical" evidence="4">
    <location>
        <begin position="117"/>
        <end position="138"/>
    </location>
</feature>
<dbReference type="AlphaFoldDB" id="A0A6N7RN88"/>
<evidence type="ECO:0000256" key="2">
    <source>
        <dbReference type="ARBA" id="ARBA00023125"/>
    </source>
</evidence>
<dbReference type="CDD" id="cd06170">
    <property type="entry name" value="LuxR_C_like"/>
    <property type="match status" value="1"/>
</dbReference>
<feature type="transmembrane region" description="Helical" evidence="4">
    <location>
        <begin position="312"/>
        <end position="334"/>
    </location>
</feature>
<feature type="domain" description="HTH luxR-type" evidence="5">
    <location>
        <begin position="415"/>
        <end position="480"/>
    </location>
</feature>
<evidence type="ECO:0000256" key="1">
    <source>
        <dbReference type="ARBA" id="ARBA00023015"/>
    </source>
</evidence>
<protein>
    <recommendedName>
        <fullName evidence="5">HTH luxR-type domain-containing protein</fullName>
    </recommendedName>
</protein>
<dbReference type="GO" id="GO:0003677">
    <property type="term" value="F:DNA binding"/>
    <property type="evidence" value="ECO:0007669"/>
    <property type="project" value="UniProtKB-KW"/>
</dbReference>
<feature type="transmembrane region" description="Helical" evidence="4">
    <location>
        <begin position="374"/>
        <end position="392"/>
    </location>
</feature>
<evidence type="ECO:0000313" key="6">
    <source>
        <dbReference type="EMBL" id="MRX82624.1"/>
    </source>
</evidence>
<dbReference type="PRINTS" id="PR00038">
    <property type="entry name" value="HTHLUXR"/>
</dbReference>
<dbReference type="Proteomes" id="UP000438093">
    <property type="component" value="Unassembled WGS sequence"/>
</dbReference>
<keyword evidence="1" id="KW-0805">Transcription regulation</keyword>
<feature type="transmembrane region" description="Helical" evidence="4">
    <location>
        <begin position="346"/>
        <end position="368"/>
    </location>
</feature>
<feature type="transmembrane region" description="Helical" evidence="4">
    <location>
        <begin position="91"/>
        <end position="111"/>
    </location>
</feature>
<evidence type="ECO:0000256" key="4">
    <source>
        <dbReference type="SAM" id="Phobius"/>
    </source>
</evidence>
<gene>
    <name evidence="6" type="ORF">GJG86_08970</name>
</gene>
<feature type="transmembrane region" description="Helical" evidence="4">
    <location>
        <begin position="282"/>
        <end position="300"/>
    </location>
</feature>
<dbReference type="GO" id="GO:0006355">
    <property type="term" value="P:regulation of DNA-templated transcription"/>
    <property type="evidence" value="ECO:0007669"/>
    <property type="project" value="InterPro"/>
</dbReference>
<dbReference type="SMART" id="SM00421">
    <property type="entry name" value="HTH_LUXR"/>
    <property type="match status" value="1"/>
</dbReference>
<keyword evidence="2" id="KW-0238">DNA-binding</keyword>
<organism evidence="6 7">
    <name type="scientific">Eggerthella guodeyinii</name>
    <dbReference type="NCBI Taxonomy" id="2690837"/>
    <lineage>
        <taxon>Bacteria</taxon>
        <taxon>Bacillati</taxon>
        <taxon>Actinomycetota</taxon>
        <taxon>Coriobacteriia</taxon>
        <taxon>Eggerthellales</taxon>
        <taxon>Eggerthellaceae</taxon>
        <taxon>Eggerthella</taxon>
    </lineage>
</organism>
<feature type="transmembrane region" description="Helical" evidence="4">
    <location>
        <begin position="150"/>
        <end position="172"/>
    </location>
</feature>
<feature type="transmembrane region" description="Helical" evidence="4">
    <location>
        <begin position="21"/>
        <end position="41"/>
    </location>
</feature>
<dbReference type="Gene3D" id="1.10.10.10">
    <property type="entry name" value="Winged helix-like DNA-binding domain superfamily/Winged helix DNA-binding domain"/>
    <property type="match status" value="1"/>
</dbReference>
<dbReference type="Pfam" id="PF00196">
    <property type="entry name" value="GerE"/>
    <property type="match status" value="1"/>
</dbReference>